<dbReference type="PROSITE" id="PS51462">
    <property type="entry name" value="NUDIX"/>
    <property type="match status" value="1"/>
</dbReference>
<sequence>MALPAESSLLRSARTELADYAGRAAGTQRELAGAFLTTLNTHGESALRKDGPPEHLTASFVVFSPAGDTVLLNFHRKADAWGHFGGHLEPADGSLREAAQRECAEESGLTVRSATGAIAEVHAHDLGSGFSRCQRHLDVVFTGVADPSAAFRASDESVELAWFPVSALPERIMPDLPARVPMLAQAVRALRDHS</sequence>
<dbReference type="InterPro" id="IPR000086">
    <property type="entry name" value="NUDIX_hydrolase_dom"/>
</dbReference>
<dbReference type="PANTHER" id="PTHR43736:SF1">
    <property type="entry name" value="DIHYDRONEOPTERIN TRIPHOSPHATE DIPHOSPHATASE"/>
    <property type="match status" value="1"/>
</dbReference>
<feature type="domain" description="Nudix hydrolase" evidence="2">
    <location>
        <begin position="53"/>
        <end position="185"/>
    </location>
</feature>
<accession>A0A8J2TWJ3</accession>
<dbReference type="InterPro" id="IPR015797">
    <property type="entry name" value="NUDIX_hydrolase-like_dom_sf"/>
</dbReference>
<comment type="similarity">
    <text evidence="1">Belongs to the Nudix hydrolase family.</text>
</comment>
<dbReference type="Pfam" id="PF00293">
    <property type="entry name" value="NUDIX"/>
    <property type="match status" value="1"/>
</dbReference>
<evidence type="ECO:0000313" key="3">
    <source>
        <dbReference type="EMBL" id="GGA07473.1"/>
    </source>
</evidence>
<dbReference type="PANTHER" id="PTHR43736">
    <property type="entry name" value="ADP-RIBOSE PYROPHOSPHATASE"/>
    <property type="match status" value="1"/>
</dbReference>
<dbReference type="SUPFAM" id="SSF55811">
    <property type="entry name" value="Nudix"/>
    <property type="match status" value="1"/>
</dbReference>
<proteinExistence type="inferred from homology"/>
<reference evidence="3" key="2">
    <citation type="submission" date="2020-09" db="EMBL/GenBank/DDBJ databases">
        <authorList>
            <person name="Sun Q."/>
            <person name="Zhou Y."/>
        </authorList>
    </citation>
    <scope>NUCLEOTIDE SEQUENCE</scope>
    <source>
        <strain evidence="3">CGMCC 1.12785</strain>
    </source>
</reference>
<dbReference type="RefSeq" id="WP_188549619.1">
    <property type="nucleotide sequence ID" value="NZ_BMFY01000003.1"/>
</dbReference>
<name>A0A8J2TWJ3_9MICO</name>
<dbReference type="AlphaFoldDB" id="A0A8J2TWJ3"/>
<dbReference type="CDD" id="cd03674">
    <property type="entry name" value="NUDIX_Hydrolase"/>
    <property type="match status" value="1"/>
</dbReference>
<comment type="caution">
    <text evidence="3">The sequence shown here is derived from an EMBL/GenBank/DDBJ whole genome shotgun (WGS) entry which is preliminary data.</text>
</comment>
<protein>
    <submittedName>
        <fullName evidence="3">NTP pyrophosphohydrolase</fullName>
    </submittedName>
</protein>
<dbReference type="Gene3D" id="3.90.79.10">
    <property type="entry name" value="Nucleoside Triphosphate Pyrophosphohydrolase"/>
    <property type="match status" value="1"/>
</dbReference>
<dbReference type="EMBL" id="BMFY01000003">
    <property type="protein sequence ID" value="GGA07473.1"/>
    <property type="molecule type" value="Genomic_DNA"/>
</dbReference>
<organism evidence="3 4">
    <name type="scientific">Sediminivirga luteola</name>
    <dbReference type="NCBI Taxonomy" id="1774748"/>
    <lineage>
        <taxon>Bacteria</taxon>
        <taxon>Bacillati</taxon>
        <taxon>Actinomycetota</taxon>
        <taxon>Actinomycetes</taxon>
        <taxon>Micrococcales</taxon>
        <taxon>Brevibacteriaceae</taxon>
        <taxon>Sediminivirga</taxon>
    </lineage>
</organism>
<gene>
    <name evidence="3" type="ORF">GCM10011333_07740</name>
</gene>
<reference evidence="3" key="1">
    <citation type="journal article" date="2014" name="Int. J. Syst. Evol. Microbiol.">
        <title>Complete genome sequence of Corynebacterium casei LMG S-19264T (=DSM 44701T), isolated from a smear-ripened cheese.</title>
        <authorList>
            <consortium name="US DOE Joint Genome Institute (JGI-PGF)"/>
            <person name="Walter F."/>
            <person name="Albersmeier A."/>
            <person name="Kalinowski J."/>
            <person name="Ruckert C."/>
        </authorList>
    </citation>
    <scope>NUCLEOTIDE SEQUENCE</scope>
    <source>
        <strain evidence="3">CGMCC 1.12785</strain>
    </source>
</reference>
<evidence type="ECO:0000259" key="2">
    <source>
        <dbReference type="PROSITE" id="PS51462"/>
    </source>
</evidence>
<evidence type="ECO:0000256" key="1">
    <source>
        <dbReference type="ARBA" id="ARBA00005582"/>
    </source>
</evidence>
<dbReference type="Proteomes" id="UP000616114">
    <property type="component" value="Unassembled WGS sequence"/>
</dbReference>
<evidence type="ECO:0000313" key="4">
    <source>
        <dbReference type="Proteomes" id="UP000616114"/>
    </source>
</evidence>
<keyword evidence="4" id="KW-1185">Reference proteome</keyword>